<feature type="non-terminal residue" evidence="1">
    <location>
        <position position="1"/>
    </location>
</feature>
<reference evidence="1" key="1">
    <citation type="submission" date="2012-04" db="EMBL/GenBank/DDBJ databases">
        <title>The Genome Sequence of Loa loa.</title>
        <authorList>
            <consortium name="The Broad Institute Genome Sequencing Platform"/>
            <consortium name="Broad Institute Genome Sequencing Center for Infectious Disease"/>
            <person name="Nutman T.B."/>
            <person name="Fink D.L."/>
            <person name="Russ C."/>
            <person name="Young S."/>
            <person name="Zeng Q."/>
            <person name="Gargeya S."/>
            <person name="Alvarado L."/>
            <person name="Berlin A."/>
            <person name="Chapman S.B."/>
            <person name="Chen Z."/>
            <person name="Freedman E."/>
            <person name="Gellesch M."/>
            <person name="Goldberg J."/>
            <person name="Griggs A."/>
            <person name="Gujja S."/>
            <person name="Heilman E.R."/>
            <person name="Heiman D."/>
            <person name="Howarth C."/>
            <person name="Mehta T."/>
            <person name="Neiman D."/>
            <person name="Pearson M."/>
            <person name="Roberts A."/>
            <person name="Saif S."/>
            <person name="Shea T."/>
            <person name="Shenoy N."/>
            <person name="Sisk P."/>
            <person name="Stolte C."/>
            <person name="Sykes S."/>
            <person name="White J."/>
            <person name="Yandava C."/>
            <person name="Haas B."/>
            <person name="Henn M.R."/>
            <person name="Nusbaum C."/>
            <person name="Birren B."/>
        </authorList>
    </citation>
    <scope>NUCLEOTIDE SEQUENCE [LARGE SCALE GENOMIC DNA]</scope>
</reference>
<dbReference type="RefSeq" id="XP_003143372.1">
    <property type="nucleotide sequence ID" value="XM_003143324.1"/>
</dbReference>
<organism evidence="1">
    <name type="scientific">Loa loa</name>
    <name type="common">Eye worm</name>
    <name type="synonym">Filaria loa</name>
    <dbReference type="NCBI Taxonomy" id="7209"/>
    <lineage>
        <taxon>Eukaryota</taxon>
        <taxon>Metazoa</taxon>
        <taxon>Ecdysozoa</taxon>
        <taxon>Nematoda</taxon>
        <taxon>Chromadorea</taxon>
        <taxon>Rhabditida</taxon>
        <taxon>Spirurina</taxon>
        <taxon>Spiruromorpha</taxon>
        <taxon>Filarioidea</taxon>
        <taxon>Onchocercidae</taxon>
        <taxon>Loa</taxon>
    </lineage>
</organism>
<dbReference type="KEGG" id="loa:LOAG_07791"/>
<dbReference type="InParanoid" id="A0A1S0TV08"/>
<gene>
    <name evidence="1" type="ORF">LOAG_07791</name>
</gene>
<accession>A0A1S0TV08</accession>
<dbReference type="CTD" id="9945216"/>
<dbReference type="OrthoDB" id="10062838at2759"/>
<protein>
    <submittedName>
        <fullName evidence="1">Uncharacterized protein</fullName>
    </submittedName>
</protein>
<sequence length="99" mass="10854">VLFKKVICDATIDQVSLFMNGLGLLNATLNSLPITNITRKWRRNVHLVQCTIASGFNFLINFGITLLHPLVISIGMLFGIPISAEVSLENDAAIIRISC</sequence>
<dbReference type="GeneID" id="9945216"/>
<dbReference type="AlphaFoldDB" id="A0A1S0TV08"/>
<name>A0A1S0TV08_LOALO</name>
<proteinExistence type="predicted"/>
<dbReference type="EMBL" id="JH712621">
    <property type="protein sequence ID" value="EFO20696.1"/>
    <property type="molecule type" value="Genomic_DNA"/>
</dbReference>
<evidence type="ECO:0000313" key="1">
    <source>
        <dbReference type="EMBL" id="EFO20696.1"/>
    </source>
</evidence>